<sequence length="120" mass="12714">MPAAPWQPAQIVAASQRLSLALNTVSSPPAASVQANPILSLHNSIFNDMKALIQPIADSIETINNRLDVIKNRNSARSLATITAPISGPASASVPRFLQLVPSASPTPLQTSQLQHLLFD</sequence>
<name>A0A662YTN2_ACIRT</name>
<comment type="caution">
    <text evidence="1">The sequence shown here is derived from an EMBL/GenBank/DDBJ whole genome shotgun (WGS) entry which is preliminary data.</text>
</comment>
<keyword evidence="2" id="KW-1185">Reference proteome</keyword>
<dbReference type="AlphaFoldDB" id="A0A662YTN2"/>
<gene>
    <name evidence="1" type="ORF">EOD39_11385</name>
</gene>
<evidence type="ECO:0000313" key="2">
    <source>
        <dbReference type="Proteomes" id="UP000289886"/>
    </source>
</evidence>
<accession>A0A662YTN2</accession>
<reference evidence="1 2" key="1">
    <citation type="submission" date="2019-01" db="EMBL/GenBank/DDBJ databases">
        <title>Draft Genome and Complete Hox-Cluster Characterization of the Sterlet Sturgeon (Acipenser ruthenus).</title>
        <authorList>
            <person name="Wei Q."/>
        </authorList>
    </citation>
    <scope>NUCLEOTIDE SEQUENCE [LARGE SCALE GENOMIC DNA]</scope>
    <source>
        <strain evidence="1">WHYD16114868_AA</strain>
        <tissue evidence="1">Blood</tissue>
    </source>
</reference>
<evidence type="ECO:0000313" key="1">
    <source>
        <dbReference type="EMBL" id="RXM99505.1"/>
    </source>
</evidence>
<protein>
    <submittedName>
        <fullName evidence="1">Uncharacterized protein</fullName>
    </submittedName>
</protein>
<organism evidence="1 2">
    <name type="scientific">Acipenser ruthenus</name>
    <name type="common">Sterlet sturgeon</name>
    <dbReference type="NCBI Taxonomy" id="7906"/>
    <lineage>
        <taxon>Eukaryota</taxon>
        <taxon>Metazoa</taxon>
        <taxon>Chordata</taxon>
        <taxon>Craniata</taxon>
        <taxon>Vertebrata</taxon>
        <taxon>Euteleostomi</taxon>
        <taxon>Actinopterygii</taxon>
        <taxon>Chondrostei</taxon>
        <taxon>Acipenseriformes</taxon>
        <taxon>Acipenseridae</taxon>
        <taxon>Acipenser</taxon>
    </lineage>
</organism>
<dbReference type="EMBL" id="SCEB01000359">
    <property type="protein sequence ID" value="RXM99505.1"/>
    <property type="molecule type" value="Genomic_DNA"/>
</dbReference>
<proteinExistence type="predicted"/>
<dbReference type="Proteomes" id="UP000289886">
    <property type="component" value="Unassembled WGS sequence"/>
</dbReference>